<dbReference type="SUPFAM" id="SSF56300">
    <property type="entry name" value="Metallo-dependent phosphatases"/>
    <property type="match status" value="1"/>
</dbReference>
<evidence type="ECO:0000313" key="3">
    <source>
        <dbReference type="EMBL" id="MFC7383727.1"/>
    </source>
</evidence>
<comment type="caution">
    <text evidence="3">The sequence shown here is derived from an EMBL/GenBank/DDBJ whole genome shotgun (WGS) entry which is preliminary data.</text>
</comment>
<comment type="similarity">
    <text evidence="1">Belongs to the CapA family.</text>
</comment>
<dbReference type="PANTHER" id="PTHR33393">
    <property type="entry name" value="POLYGLUTAMINE SYNTHESIS ACCESSORY PROTEIN RV0574C-RELATED"/>
    <property type="match status" value="1"/>
</dbReference>
<dbReference type="InterPro" id="IPR029052">
    <property type="entry name" value="Metallo-depent_PP-like"/>
</dbReference>
<accession>A0ABW2P3Z0</accession>
<dbReference type="EMBL" id="JBHTCG010000009">
    <property type="protein sequence ID" value="MFC7383727.1"/>
    <property type="molecule type" value="Genomic_DNA"/>
</dbReference>
<proteinExistence type="inferred from homology"/>
<sequence length="403" mass="43599">MTTEASIFAVGDVFIDRDDPSTAFHSAKEFLRGGDVLFGNCEGAFSDVWERAPSSGSPVVAPAVNARPLAEAGFDVVSLANNHSVDGGYGALLNTCATLAELGVSPVGAGADIAAARRPVVVNRGGLRVAFVAYASVFPYGYEAKAAVPGLAPLRAHTRYTPWEPNEWQPGLIPRVTTETLAQDLTALREDLRAARERADVVVASFHWGDFTRPYVLTDHERRCARVAVDAGADIVLGHHHHMLRGVEFYRGKPIFYGLGHYLFDLPRLRERLAKDGYLSATGPEDELALSRRFGEYRIQPKEGYPLLPFHEDSRLTGVAVVRVSANDGPVAVGFRPAVIGPDNEPVHASPGSEQWKSVVTYLERCCAEERLATRFVPRQAGSGLPEDCVQILPEDRGEGGGA</sequence>
<dbReference type="RefSeq" id="WP_380827285.1">
    <property type="nucleotide sequence ID" value="NZ_JBHTCG010000009.1"/>
</dbReference>
<dbReference type="Gene3D" id="3.60.21.10">
    <property type="match status" value="1"/>
</dbReference>
<evidence type="ECO:0000259" key="2">
    <source>
        <dbReference type="SMART" id="SM00854"/>
    </source>
</evidence>
<dbReference type="InterPro" id="IPR052169">
    <property type="entry name" value="CW_Biosynth-Accessory"/>
</dbReference>
<evidence type="ECO:0000313" key="4">
    <source>
        <dbReference type="Proteomes" id="UP001596496"/>
    </source>
</evidence>
<keyword evidence="4" id="KW-1185">Reference proteome</keyword>
<evidence type="ECO:0000256" key="1">
    <source>
        <dbReference type="ARBA" id="ARBA00005662"/>
    </source>
</evidence>
<dbReference type="Proteomes" id="UP001596496">
    <property type="component" value="Unassembled WGS sequence"/>
</dbReference>
<dbReference type="InterPro" id="IPR019079">
    <property type="entry name" value="Capsule_synth_CapA"/>
</dbReference>
<dbReference type="Pfam" id="PF09587">
    <property type="entry name" value="PGA_cap"/>
    <property type="match status" value="1"/>
</dbReference>
<protein>
    <submittedName>
        <fullName evidence="3">CapA family protein</fullName>
    </submittedName>
</protein>
<dbReference type="CDD" id="cd07381">
    <property type="entry name" value="MPP_CapA"/>
    <property type="match status" value="1"/>
</dbReference>
<feature type="domain" description="Capsule synthesis protein CapA" evidence="2">
    <location>
        <begin position="6"/>
        <end position="266"/>
    </location>
</feature>
<reference evidence="4" key="1">
    <citation type="journal article" date="2019" name="Int. J. Syst. Evol. Microbiol.">
        <title>The Global Catalogue of Microorganisms (GCM) 10K type strain sequencing project: providing services to taxonomists for standard genome sequencing and annotation.</title>
        <authorList>
            <consortium name="The Broad Institute Genomics Platform"/>
            <consortium name="The Broad Institute Genome Sequencing Center for Infectious Disease"/>
            <person name="Wu L."/>
            <person name="Ma J."/>
        </authorList>
    </citation>
    <scope>NUCLEOTIDE SEQUENCE [LARGE SCALE GENOMIC DNA]</scope>
    <source>
        <strain evidence="4">CECT 7649</strain>
    </source>
</reference>
<organism evidence="3 4">
    <name type="scientific">Sphaerisporangium rhizosphaerae</name>
    <dbReference type="NCBI Taxonomy" id="2269375"/>
    <lineage>
        <taxon>Bacteria</taxon>
        <taxon>Bacillati</taxon>
        <taxon>Actinomycetota</taxon>
        <taxon>Actinomycetes</taxon>
        <taxon>Streptosporangiales</taxon>
        <taxon>Streptosporangiaceae</taxon>
        <taxon>Sphaerisporangium</taxon>
    </lineage>
</organism>
<gene>
    <name evidence="3" type="ORF">ACFQSB_16015</name>
</gene>
<dbReference type="PANTHER" id="PTHR33393:SF11">
    <property type="entry name" value="POLYGLUTAMINE SYNTHESIS ACCESSORY PROTEIN RV0574C-RELATED"/>
    <property type="match status" value="1"/>
</dbReference>
<name>A0ABW2P3Z0_9ACTN</name>
<dbReference type="SMART" id="SM00854">
    <property type="entry name" value="PGA_cap"/>
    <property type="match status" value="1"/>
</dbReference>